<evidence type="ECO:0000313" key="2">
    <source>
        <dbReference type="EMBL" id="WVZ88747.1"/>
    </source>
</evidence>
<keyword evidence="3" id="KW-1185">Reference proteome</keyword>
<dbReference type="AlphaFoldDB" id="A0AAQ3UEJ7"/>
<accession>A0AAQ3UEJ7</accession>
<evidence type="ECO:0000313" key="3">
    <source>
        <dbReference type="Proteomes" id="UP001341281"/>
    </source>
</evidence>
<protein>
    <submittedName>
        <fullName evidence="2">Uncharacterized protein</fullName>
    </submittedName>
</protein>
<name>A0AAQ3UEJ7_PASNO</name>
<feature type="region of interest" description="Disordered" evidence="1">
    <location>
        <begin position="57"/>
        <end position="100"/>
    </location>
</feature>
<reference evidence="2 3" key="1">
    <citation type="submission" date="2024-02" db="EMBL/GenBank/DDBJ databases">
        <title>High-quality chromosome-scale genome assembly of Pensacola bahiagrass (Paspalum notatum Flugge var. saurae).</title>
        <authorList>
            <person name="Vega J.M."/>
            <person name="Podio M."/>
            <person name="Orjuela J."/>
            <person name="Siena L.A."/>
            <person name="Pessino S.C."/>
            <person name="Combes M.C."/>
            <person name="Mariac C."/>
            <person name="Albertini E."/>
            <person name="Pupilli F."/>
            <person name="Ortiz J.P.A."/>
            <person name="Leblanc O."/>
        </authorList>
    </citation>
    <scope>NUCLEOTIDE SEQUENCE [LARGE SCALE GENOMIC DNA]</scope>
    <source>
        <strain evidence="2">R1</strain>
        <tissue evidence="2">Leaf</tissue>
    </source>
</reference>
<gene>
    <name evidence="2" type="ORF">U9M48_035227</name>
</gene>
<evidence type="ECO:0000256" key="1">
    <source>
        <dbReference type="SAM" id="MobiDB-lite"/>
    </source>
</evidence>
<dbReference type="EMBL" id="CP144752">
    <property type="protein sequence ID" value="WVZ88747.1"/>
    <property type="molecule type" value="Genomic_DNA"/>
</dbReference>
<feature type="region of interest" description="Disordered" evidence="1">
    <location>
        <begin position="1"/>
        <end position="30"/>
    </location>
</feature>
<feature type="non-terminal residue" evidence="2">
    <location>
        <position position="100"/>
    </location>
</feature>
<proteinExistence type="predicted"/>
<organism evidence="2 3">
    <name type="scientific">Paspalum notatum var. saurae</name>
    <dbReference type="NCBI Taxonomy" id="547442"/>
    <lineage>
        <taxon>Eukaryota</taxon>
        <taxon>Viridiplantae</taxon>
        <taxon>Streptophyta</taxon>
        <taxon>Embryophyta</taxon>
        <taxon>Tracheophyta</taxon>
        <taxon>Spermatophyta</taxon>
        <taxon>Magnoliopsida</taxon>
        <taxon>Liliopsida</taxon>
        <taxon>Poales</taxon>
        <taxon>Poaceae</taxon>
        <taxon>PACMAD clade</taxon>
        <taxon>Panicoideae</taxon>
        <taxon>Andropogonodae</taxon>
        <taxon>Paspaleae</taxon>
        <taxon>Paspalinae</taxon>
        <taxon>Paspalum</taxon>
    </lineage>
</organism>
<sequence length="100" mass="10902">MLTSYPSSTKDLKAHRRQTQDSYREQRKKMKAPPSLLVLCLAILAAALSILAVHVQPAQAGSRQPSAPPPPYAPQGPGSHCCRRQISSPTLPRGYAKLKE</sequence>
<dbReference type="Proteomes" id="UP001341281">
    <property type="component" value="Chromosome 08"/>
</dbReference>